<evidence type="ECO:0000256" key="10">
    <source>
        <dbReference type="ARBA" id="ARBA00022990"/>
    </source>
</evidence>
<evidence type="ECO:0000313" key="15">
    <source>
        <dbReference type="Proteomes" id="UP000261340"/>
    </source>
</evidence>
<feature type="transmembrane region" description="Helical" evidence="13">
    <location>
        <begin position="45"/>
        <end position="66"/>
    </location>
</feature>
<dbReference type="Proteomes" id="UP000261340">
    <property type="component" value="Unplaced"/>
</dbReference>
<evidence type="ECO:0000256" key="7">
    <source>
        <dbReference type="ARBA" id="ARBA00022692"/>
    </source>
</evidence>
<evidence type="ECO:0000256" key="12">
    <source>
        <dbReference type="ARBA" id="ARBA00023212"/>
    </source>
</evidence>
<dbReference type="OMA" id="TIHICGW"/>
<keyword evidence="5" id="KW-1003">Cell membrane</keyword>
<feature type="transmembrane region" description="Helical" evidence="13">
    <location>
        <begin position="103"/>
        <end position="121"/>
    </location>
</feature>
<dbReference type="Pfam" id="PF03208">
    <property type="entry name" value="PRA1"/>
    <property type="match status" value="1"/>
</dbReference>
<feature type="transmembrane region" description="Helical" evidence="13">
    <location>
        <begin position="72"/>
        <end position="91"/>
    </location>
</feature>
<organism evidence="14 15">
    <name type="scientific">Amphilophus citrinellus</name>
    <name type="common">Midas cichlid</name>
    <name type="synonym">Cichlasoma citrinellum</name>
    <dbReference type="NCBI Taxonomy" id="61819"/>
    <lineage>
        <taxon>Eukaryota</taxon>
        <taxon>Metazoa</taxon>
        <taxon>Chordata</taxon>
        <taxon>Craniata</taxon>
        <taxon>Vertebrata</taxon>
        <taxon>Euteleostomi</taxon>
        <taxon>Actinopterygii</taxon>
        <taxon>Neopterygii</taxon>
        <taxon>Teleostei</taxon>
        <taxon>Neoteleostei</taxon>
        <taxon>Acanthomorphata</taxon>
        <taxon>Ovalentaria</taxon>
        <taxon>Cichlomorphae</taxon>
        <taxon>Cichliformes</taxon>
        <taxon>Cichlidae</taxon>
        <taxon>New World cichlids</taxon>
        <taxon>Cichlasomatinae</taxon>
        <taxon>Heroini</taxon>
        <taxon>Amphilophus</taxon>
    </lineage>
</organism>
<dbReference type="PANTHER" id="PTHR12859">
    <property type="entry name" value="PRA1 PROTEIN"/>
    <property type="match status" value="1"/>
</dbReference>
<name>A0A3Q0T1Z3_AMPCI</name>
<keyword evidence="12" id="KW-0206">Cytoskeleton</keyword>
<keyword evidence="6" id="KW-0963">Cytoplasm</keyword>
<evidence type="ECO:0000256" key="8">
    <source>
        <dbReference type="ARBA" id="ARBA00022824"/>
    </source>
</evidence>
<evidence type="ECO:0000256" key="3">
    <source>
        <dbReference type="ARBA" id="ARBA00004651"/>
    </source>
</evidence>
<keyword evidence="7 13" id="KW-0812">Transmembrane</keyword>
<evidence type="ECO:0000256" key="11">
    <source>
        <dbReference type="ARBA" id="ARBA00023136"/>
    </source>
</evidence>
<dbReference type="STRING" id="61819.ENSACIP00000028003"/>
<dbReference type="Ensembl" id="ENSACIT00000028741.1">
    <property type="protein sequence ID" value="ENSACIP00000028003.1"/>
    <property type="gene ID" value="ENSACIG00000021665.1"/>
</dbReference>
<dbReference type="GeneTree" id="ENSGT00390000008631"/>
<proteinExistence type="inferred from homology"/>
<reference evidence="14" key="1">
    <citation type="submission" date="2025-08" db="UniProtKB">
        <authorList>
            <consortium name="Ensembl"/>
        </authorList>
    </citation>
    <scope>IDENTIFICATION</scope>
</reference>
<dbReference type="AlphaFoldDB" id="A0A3Q0T1Z3"/>
<evidence type="ECO:0000313" key="14">
    <source>
        <dbReference type="Ensembl" id="ENSACIP00000028003.1"/>
    </source>
</evidence>
<dbReference type="InterPro" id="IPR004895">
    <property type="entry name" value="Prenylated_rab_accept_PRA1"/>
</dbReference>
<keyword evidence="15" id="KW-1185">Reference proteome</keyword>
<keyword evidence="11 13" id="KW-0472">Membrane</keyword>
<evidence type="ECO:0000256" key="2">
    <source>
        <dbReference type="ARBA" id="ARBA00004477"/>
    </source>
</evidence>
<evidence type="ECO:0000256" key="5">
    <source>
        <dbReference type="ARBA" id="ARBA00022475"/>
    </source>
</evidence>
<evidence type="ECO:0000256" key="9">
    <source>
        <dbReference type="ARBA" id="ARBA00022989"/>
    </source>
</evidence>
<evidence type="ECO:0000256" key="1">
    <source>
        <dbReference type="ARBA" id="ARBA00004245"/>
    </source>
</evidence>
<dbReference type="PANTHER" id="PTHR12859:SF2">
    <property type="entry name" value="PRA1 FAMILY PROTEIN 3"/>
    <property type="match status" value="1"/>
</dbReference>
<evidence type="ECO:0000256" key="6">
    <source>
        <dbReference type="ARBA" id="ARBA00022490"/>
    </source>
</evidence>
<keyword evidence="9 13" id="KW-1133">Transmembrane helix</keyword>
<dbReference type="GO" id="GO:0005886">
    <property type="term" value="C:plasma membrane"/>
    <property type="evidence" value="ECO:0007669"/>
    <property type="project" value="UniProtKB-SubCell"/>
</dbReference>
<evidence type="ECO:0000256" key="13">
    <source>
        <dbReference type="RuleBase" id="RU363107"/>
    </source>
</evidence>
<comment type="similarity">
    <text evidence="4 13">Belongs to the PRA1 family.</text>
</comment>
<accession>A0A3Q0T1Z3</accession>
<keyword evidence="10" id="KW-0007">Acetylation</keyword>
<reference evidence="14" key="2">
    <citation type="submission" date="2025-09" db="UniProtKB">
        <authorList>
            <consortium name="Ensembl"/>
        </authorList>
    </citation>
    <scope>IDENTIFICATION</scope>
</reference>
<feature type="transmembrane region" description="Helical" evidence="13">
    <location>
        <begin position="127"/>
        <end position="146"/>
    </location>
</feature>
<evidence type="ECO:0000256" key="4">
    <source>
        <dbReference type="ARBA" id="ARBA00006483"/>
    </source>
</evidence>
<dbReference type="GO" id="GO:0005789">
    <property type="term" value="C:endoplasmic reticulum membrane"/>
    <property type="evidence" value="ECO:0007669"/>
    <property type="project" value="UniProtKB-SubCell"/>
</dbReference>
<dbReference type="GO" id="GO:0051051">
    <property type="term" value="P:negative regulation of transport"/>
    <property type="evidence" value="ECO:0007669"/>
    <property type="project" value="TreeGrafter"/>
</dbReference>
<protein>
    <recommendedName>
        <fullName evidence="13">PRA1 family protein</fullName>
    </recommendedName>
</protein>
<comment type="subcellular location">
    <subcellularLocation>
        <location evidence="3">Cell membrane</location>
        <topology evidence="3">Multi-pass membrane protein</topology>
    </subcellularLocation>
    <subcellularLocation>
        <location evidence="1">Cytoplasm</location>
        <location evidence="1">Cytoskeleton</location>
    </subcellularLocation>
    <subcellularLocation>
        <location evidence="2">Endoplasmic reticulum membrane</location>
        <topology evidence="2">Multi-pass membrane protein</topology>
    </subcellularLocation>
    <subcellularLocation>
        <location evidence="13">Membrane</location>
        <topology evidence="13">Multi-pass membrane protein</topology>
    </subcellularLocation>
</comment>
<keyword evidence="8" id="KW-0256">Endoplasmic reticulum</keyword>
<sequence length="191" mass="21198">MAAFHLGMELMPLRPWGDFFPGSERFARPDGKDMAKWNKRVISNLLYYQTNYLALVTAVLLIVGIVKPLETITAIGVVSIVFVVSVWAGENKAAINNFKKQKPSAFVILVVVVSCIFVSMLGSVMVFIWAITVPLILIFAHASCRLRNMKNKLEHMIEGSGLKRSLMGILLDSLGQQEETSSRIKDNKVAS</sequence>
<dbReference type="GO" id="GO:0005856">
    <property type="term" value="C:cytoskeleton"/>
    <property type="evidence" value="ECO:0007669"/>
    <property type="project" value="UniProtKB-SubCell"/>
</dbReference>